<feature type="transmembrane region" description="Helical" evidence="8">
    <location>
        <begin position="104"/>
        <end position="125"/>
    </location>
</feature>
<evidence type="ECO:0000313" key="10">
    <source>
        <dbReference type="Proteomes" id="UP000078406"/>
    </source>
</evidence>
<dbReference type="PANTHER" id="PTHR39342">
    <property type="entry name" value="UPF0283 MEMBRANE PROTEIN YCJF"/>
    <property type="match status" value="1"/>
</dbReference>
<dbReference type="InterPro" id="IPR021147">
    <property type="entry name" value="DUF697"/>
</dbReference>
<comment type="subcellular location">
    <subcellularLocation>
        <location evidence="1">Cell inner membrane</location>
        <topology evidence="1">Multi-pass membrane protein</topology>
    </subcellularLocation>
</comment>
<keyword evidence="4" id="KW-0997">Cell inner membrane</keyword>
<dbReference type="InterPro" id="IPR006507">
    <property type="entry name" value="UPF0283"/>
</dbReference>
<evidence type="ECO:0000256" key="2">
    <source>
        <dbReference type="ARBA" id="ARBA00008255"/>
    </source>
</evidence>
<dbReference type="Proteomes" id="UP000078406">
    <property type="component" value="Unassembled WGS sequence"/>
</dbReference>
<dbReference type="NCBIfam" id="TIGR01620">
    <property type="entry name" value="hyp_HI0043"/>
    <property type="match status" value="1"/>
</dbReference>
<gene>
    <name evidence="9" type="ORF">APB76_21835</name>
</gene>
<dbReference type="RefSeq" id="WP_054962538.1">
    <property type="nucleotide sequence ID" value="NZ_LLEI02000091.1"/>
</dbReference>
<evidence type="ECO:0008006" key="11">
    <source>
        <dbReference type="Google" id="ProtNLM"/>
    </source>
</evidence>
<reference evidence="9 10" key="1">
    <citation type="journal article" date="2016" name="Syst. Appl. Microbiol.">
        <title>Vibrio bivalvicida sp. nov., a novel larval pathogen for bivalve molluscs reared in a hatchery.</title>
        <authorList>
            <person name="Dubert J."/>
            <person name="Romalde J.L."/>
            <person name="Prado S."/>
            <person name="Barja J.L."/>
        </authorList>
    </citation>
    <scope>NUCLEOTIDE SEQUENCE [LARGE SCALE GENOMIC DNA]</scope>
    <source>
        <strain evidence="9 10">605</strain>
    </source>
</reference>
<dbReference type="GO" id="GO:0005886">
    <property type="term" value="C:plasma membrane"/>
    <property type="evidence" value="ECO:0007669"/>
    <property type="project" value="UniProtKB-SubCell"/>
</dbReference>
<dbReference type="AlphaFoldDB" id="A0A177XTQ0"/>
<comment type="caution">
    <text evidence="9">The sequence shown here is derived from an EMBL/GenBank/DDBJ whole genome shotgun (WGS) entry which is preliminary data.</text>
</comment>
<evidence type="ECO:0000256" key="4">
    <source>
        <dbReference type="ARBA" id="ARBA00022519"/>
    </source>
</evidence>
<evidence type="ECO:0000256" key="7">
    <source>
        <dbReference type="ARBA" id="ARBA00023136"/>
    </source>
</evidence>
<sequence length="351" mass="38305">MTNSDKSQLKQKHVFSDAFQSEQDESQSHPELTAQMQFEQQEQFVPVEVDHKSEDISVEAELEQVIRPKSSSKWLATGLVGTFAGLVGWQAIDSVVTAVQTADWLALGWSGFIATLSLLGVGAIGKELFKLRRLRNHFSVQEQSEALIQSESVGQGKAFCESVAKQSGIQRESPSYDRWANSVNASHSDAEVLDMYDAMVVAEQDKVATRVVSKHATESAALVAISPLAIADMMLVAWRNFKMIDNLADVYGVELGYWSRLKLFKATLINMAAAGASEVAVDASMDLMSMDLAGKVSARAGQGLGVGILTARLGLKAMALLRPIPWHKDRQVKLSAIRKQIVEKVAALTIK</sequence>
<dbReference type="Pfam" id="PF05128">
    <property type="entry name" value="DUF697"/>
    <property type="match status" value="1"/>
</dbReference>
<keyword evidence="7 8" id="KW-0472">Membrane</keyword>
<name>A0A177XTQ0_9VIBR</name>
<accession>A0A177XTQ0</accession>
<comment type="similarity">
    <text evidence="2">Belongs to the UPF0283 family.</text>
</comment>
<evidence type="ECO:0000256" key="1">
    <source>
        <dbReference type="ARBA" id="ARBA00004429"/>
    </source>
</evidence>
<feature type="transmembrane region" description="Helical" evidence="8">
    <location>
        <begin position="74"/>
        <end position="92"/>
    </location>
</feature>
<evidence type="ECO:0000256" key="5">
    <source>
        <dbReference type="ARBA" id="ARBA00022692"/>
    </source>
</evidence>
<keyword evidence="6 8" id="KW-1133">Transmembrane helix</keyword>
<organism evidence="9 10">
    <name type="scientific">Vibrio bivalvicida</name>
    <dbReference type="NCBI Taxonomy" id="1276888"/>
    <lineage>
        <taxon>Bacteria</taxon>
        <taxon>Pseudomonadati</taxon>
        <taxon>Pseudomonadota</taxon>
        <taxon>Gammaproteobacteria</taxon>
        <taxon>Vibrionales</taxon>
        <taxon>Vibrionaceae</taxon>
        <taxon>Vibrio</taxon>
        <taxon>Vibrio oreintalis group</taxon>
    </lineage>
</organism>
<evidence type="ECO:0000256" key="3">
    <source>
        <dbReference type="ARBA" id="ARBA00022475"/>
    </source>
</evidence>
<evidence type="ECO:0000313" key="9">
    <source>
        <dbReference type="EMBL" id="OAJ92001.1"/>
    </source>
</evidence>
<proteinExistence type="inferred from homology"/>
<keyword evidence="5 8" id="KW-0812">Transmembrane</keyword>
<keyword evidence="3" id="KW-1003">Cell membrane</keyword>
<dbReference type="EMBL" id="LLEI02000091">
    <property type="protein sequence ID" value="OAJ92001.1"/>
    <property type="molecule type" value="Genomic_DNA"/>
</dbReference>
<evidence type="ECO:0000256" key="6">
    <source>
        <dbReference type="ARBA" id="ARBA00022989"/>
    </source>
</evidence>
<protein>
    <recommendedName>
        <fullName evidence="11">TIGR01620 family protein</fullName>
    </recommendedName>
</protein>
<evidence type="ECO:0000256" key="8">
    <source>
        <dbReference type="SAM" id="Phobius"/>
    </source>
</evidence>
<dbReference type="PANTHER" id="PTHR39342:SF1">
    <property type="entry name" value="UPF0283 MEMBRANE PROTEIN YCJF"/>
    <property type="match status" value="1"/>
</dbReference>